<evidence type="ECO:0000313" key="2">
    <source>
        <dbReference type="Proteomes" id="UP000076104"/>
    </source>
</evidence>
<protein>
    <submittedName>
        <fullName evidence="1">Uncharacterized protein</fullName>
    </submittedName>
</protein>
<name>A0ABN4N6J7_9GAMM</name>
<dbReference type="EMBL" id="CP014945">
    <property type="protein sequence ID" value="AMT98174.1"/>
    <property type="molecule type" value="Genomic_DNA"/>
</dbReference>
<keyword evidence="2" id="KW-1185">Reference proteome</keyword>
<proteinExistence type="predicted"/>
<organism evidence="1 2">
    <name type="scientific">Psychrobacter alimentarius</name>
    <dbReference type="NCBI Taxonomy" id="261164"/>
    <lineage>
        <taxon>Bacteria</taxon>
        <taxon>Pseudomonadati</taxon>
        <taxon>Pseudomonadota</taxon>
        <taxon>Gammaproteobacteria</taxon>
        <taxon>Moraxellales</taxon>
        <taxon>Moraxellaceae</taxon>
        <taxon>Psychrobacter</taxon>
    </lineage>
</organism>
<reference evidence="1 2" key="1">
    <citation type="submission" date="2016-03" db="EMBL/GenBank/DDBJ databases">
        <title>Genome sequencing of Psychrobacter alimentarius PAMC 27889.</title>
        <authorList>
            <person name="Lee J."/>
            <person name="Kim O.-S."/>
        </authorList>
    </citation>
    <scope>NUCLEOTIDE SEQUENCE [LARGE SCALE GENOMIC DNA]</scope>
    <source>
        <strain evidence="1 2">PAMC 27889</strain>
    </source>
</reference>
<dbReference type="RefSeq" id="WP_228139872.1">
    <property type="nucleotide sequence ID" value="NZ_CP014945.1"/>
</dbReference>
<dbReference type="GeneID" id="33060143"/>
<gene>
    <name evidence="1" type="ORF">A3K91_2603</name>
</gene>
<sequence length="98" mass="10760">MKPVCPHCKSSSVDEMTNGTNHTMNEMLLSPTVLISISISLCRSFNVHPAVGVIAGTAIATLFKMSQSNNALPMLINQQYRCEDCIHMFSTIHSFDSI</sequence>
<dbReference type="Proteomes" id="UP000076104">
    <property type="component" value="Chromosome"/>
</dbReference>
<accession>A0ABN4N6J7</accession>
<evidence type="ECO:0000313" key="1">
    <source>
        <dbReference type="EMBL" id="AMT98174.1"/>
    </source>
</evidence>